<evidence type="ECO:0000313" key="2">
    <source>
        <dbReference type="EMBL" id="GAA2710656.1"/>
    </source>
</evidence>
<name>A0ABP6G2I1_9ACTN</name>
<protein>
    <recommendedName>
        <fullName evidence="4">SH3 domain-containing protein</fullName>
    </recommendedName>
</protein>
<evidence type="ECO:0000313" key="3">
    <source>
        <dbReference type="Proteomes" id="UP001500886"/>
    </source>
</evidence>
<evidence type="ECO:0008006" key="4">
    <source>
        <dbReference type="Google" id="ProtNLM"/>
    </source>
</evidence>
<gene>
    <name evidence="2" type="ORF">GCM10010315_10910</name>
</gene>
<keyword evidence="3" id="KW-1185">Reference proteome</keyword>
<feature type="signal peptide" evidence="1">
    <location>
        <begin position="1"/>
        <end position="35"/>
    </location>
</feature>
<keyword evidence="1" id="KW-0732">Signal</keyword>
<feature type="chain" id="PRO_5045669793" description="SH3 domain-containing protein" evidence="1">
    <location>
        <begin position="36"/>
        <end position="153"/>
    </location>
</feature>
<dbReference type="RefSeq" id="WP_344433561.1">
    <property type="nucleotide sequence ID" value="NZ_BAAASL010000003.1"/>
</dbReference>
<sequence>MFTTLAIRTRKITAGVIAAAALGGTLLAAAPAAPAAPAAHSADQPVAAPPPGRPYGAVVATTGVVERVFPTTDSAPKGLLKYRTQVPLRCKARAQDVSGNPVWYLLRERNTWVAAKYVENTGNVPVCRTVDRNSLDEPAVQGRKEQQPKKTPA</sequence>
<organism evidence="2 3">
    <name type="scientific">Streptomyces luteosporeus</name>
    <dbReference type="NCBI Taxonomy" id="173856"/>
    <lineage>
        <taxon>Bacteria</taxon>
        <taxon>Bacillati</taxon>
        <taxon>Actinomycetota</taxon>
        <taxon>Actinomycetes</taxon>
        <taxon>Kitasatosporales</taxon>
        <taxon>Streptomycetaceae</taxon>
        <taxon>Streptomyces</taxon>
    </lineage>
</organism>
<dbReference type="Proteomes" id="UP001500886">
    <property type="component" value="Unassembled WGS sequence"/>
</dbReference>
<accession>A0ABP6G2I1</accession>
<evidence type="ECO:0000256" key="1">
    <source>
        <dbReference type="SAM" id="SignalP"/>
    </source>
</evidence>
<dbReference type="EMBL" id="BAAASL010000003">
    <property type="protein sequence ID" value="GAA2710656.1"/>
    <property type="molecule type" value="Genomic_DNA"/>
</dbReference>
<reference evidence="3" key="1">
    <citation type="journal article" date="2019" name="Int. J. Syst. Evol. Microbiol.">
        <title>The Global Catalogue of Microorganisms (GCM) 10K type strain sequencing project: providing services to taxonomists for standard genome sequencing and annotation.</title>
        <authorList>
            <consortium name="The Broad Institute Genomics Platform"/>
            <consortium name="The Broad Institute Genome Sequencing Center for Infectious Disease"/>
            <person name="Wu L."/>
            <person name="Ma J."/>
        </authorList>
    </citation>
    <scope>NUCLEOTIDE SEQUENCE [LARGE SCALE GENOMIC DNA]</scope>
    <source>
        <strain evidence="3">JCM 4542</strain>
    </source>
</reference>
<proteinExistence type="predicted"/>
<comment type="caution">
    <text evidence="2">The sequence shown here is derived from an EMBL/GenBank/DDBJ whole genome shotgun (WGS) entry which is preliminary data.</text>
</comment>